<proteinExistence type="predicted"/>
<dbReference type="AlphaFoldDB" id="A0AAW2X218"/>
<protein>
    <submittedName>
        <fullName evidence="1">Uncharacterized protein</fullName>
    </submittedName>
</protein>
<reference evidence="1" key="2">
    <citation type="journal article" date="2024" name="Plant">
        <title>Genomic evolution and insights into agronomic trait innovations of Sesamum species.</title>
        <authorList>
            <person name="Miao H."/>
            <person name="Wang L."/>
            <person name="Qu L."/>
            <person name="Liu H."/>
            <person name="Sun Y."/>
            <person name="Le M."/>
            <person name="Wang Q."/>
            <person name="Wei S."/>
            <person name="Zheng Y."/>
            <person name="Lin W."/>
            <person name="Duan Y."/>
            <person name="Cao H."/>
            <person name="Xiong S."/>
            <person name="Wang X."/>
            <person name="Wei L."/>
            <person name="Li C."/>
            <person name="Ma Q."/>
            <person name="Ju M."/>
            <person name="Zhao R."/>
            <person name="Li G."/>
            <person name="Mu C."/>
            <person name="Tian Q."/>
            <person name="Mei H."/>
            <person name="Zhang T."/>
            <person name="Gao T."/>
            <person name="Zhang H."/>
        </authorList>
    </citation>
    <scope>NUCLEOTIDE SEQUENCE</scope>
    <source>
        <strain evidence="1">KEN1</strain>
    </source>
</reference>
<gene>
    <name evidence="1" type="ORF">Slati_1912200</name>
</gene>
<accession>A0AAW2X218</accession>
<organism evidence="1">
    <name type="scientific">Sesamum latifolium</name>
    <dbReference type="NCBI Taxonomy" id="2727402"/>
    <lineage>
        <taxon>Eukaryota</taxon>
        <taxon>Viridiplantae</taxon>
        <taxon>Streptophyta</taxon>
        <taxon>Embryophyta</taxon>
        <taxon>Tracheophyta</taxon>
        <taxon>Spermatophyta</taxon>
        <taxon>Magnoliopsida</taxon>
        <taxon>eudicotyledons</taxon>
        <taxon>Gunneridae</taxon>
        <taxon>Pentapetalae</taxon>
        <taxon>asterids</taxon>
        <taxon>lamiids</taxon>
        <taxon>Lamiales</taxon>
        <taxon>Pedaliaceae</taxon>
        <taxon>Sesamum</taxon>
    </lineage>
</organism>
<reference evidence="1" key="1">
    <citation type="submission" date="2020-06" db="EMBL/GenBank/DDBJ databases">
        <authorList>
            <person name="Li T."/>
            <person name="Hu X."/>
            <person name="Zhang T."/>
            <person name="Song X."/>
            <person name="Zhang H."/>
            <person name="Dai N."/>
            <person name="Sheng W."/>
            <person name="Hou X."/>
            <person name="Wei L."/>
        </authorList>
    </citation>
    <scope>NUCLEOTIDE SEQUENCE</scope>
    <source>
        <strain evidence="1">KEN1</strain>
        <tissue evidence="1">Leaf</tissue>
    </source>
</reference>
<sequence length="50" mass="5677">MPSKHPATPKLCRWLPGCPLPQLVEDPLLLLRHRGYPPWGCRLYGRSPTA</sequence>
<name>A0AAW2X218_9LAMI</name>
<comment type="caution">
    <text evidence="1">The sequence shown here is derived from an EMBL/GenBank/DDBJ whole genome shotgun (WGS) entry which is preliminary data.</text>
</comment>
<evidence type="ECO:0000313" key="1">
    <source>
        <dbReference type="EMBL" id="KAL0447843.1"/>
    </source>
</evidence>
<dbReference type="EMBL" id="JACGWN010000006">
    <property type="protein sequence ID" value="KAL0447843.1"/>
    <property type="molecule type" value="Genomic_DNA"/>
</dbReference>